<dbReference type="InterPro" id="IPR025110">
    <property type="entry name" value="AMP-bd_C"/>
</dbReference>
<dbReference type="PANTHER" id="PTHR43201">
    <property type="entry name" value="ACYL-COA SYNTHETASE"/>
    <property type="match status" value="1"/>
</dbReference>
<dbReference type="Gene3D" id="3.40.50.12780">
    <property type="entry name" value="N-terminal domain of ligase-like"/>
    <property type="match status" value="1"/>
</dbReference>
<dbReference type="GO" id="GO:0031956">
    <property type="term" value="F:medium-chain fatty acid-CoA ligase activity"/>
    <property type="evidence" value="ECO:0007669"/>
    <property type="project" value="TreeGrafter"/>
</dbReference>
<dbReference type="OrthoDB" id="9803968at2"/>
<sequence>MSGRWNLRVTRSEAGRFPTVDDARRRRYRDTGLWSTDLLDAHVETVAARDPDRVAVVDGDRRMTYAELQEQVVRIAAGLRRLGVGRGEVVSSQLPNRWEALALHLAVIRIGAVSNPLMPILREREMRFALGSSGARVLVVAAEFRGFDHGALAVRLRDELPDLAHVVTVRGERDGATTFDDLTADPDGGHAEPGRTADDPVVLLYTSGTESDPKGAVHSHATLDHEVRSVVTHFGLTGDDVMFMPSPIAHITGVLYGFHLSALLGTTVVYQDVWEPGRGLDLIERHRISFVVAATPFLHGITYHPDREKHDVSSLRVFACGGADVPPDLIRDAERLLGCPGVRVYGSTEIPTLTMGHADDTADLRATTDGRVVGVAELKVLDDDGAPVGPGTVGNLHARGAEAFLGYLGRPRPTESSAGGTSIVTDDEGWIDTGDRGSVDAGDYLTVTGRSKDIILRGGENISAKEVEDLLYAHPDVADVAVVAVPDPRLTEKACAVVVPRPGTSPRPRRPSPSVWRRRRADRRRPPVSTLSRGAAVRRARRGGTCADARTASSGCRRPRSSARGAAP</sequence>
<dbReference type="GO" id="GO:0006631">
    <property type="term" value="P:fatty acid metabolic process"/>
    <property type="evidence" value="ECO:0007669"/>
    <property type="project" value="TreeGrafter"/>
</dbReference>
<dbReference type="InterPro" id="IPR020845">
    <property type="entry name" value="AMP-binding_CS"/>
</dbReference>
<feature type="region of interest" description="Disordered" evidence="3">
    <location>
        <begin position="177"/>
        <end position="196"/>
    </location>
</feature>
<dbReference type="PANTHER" id="PTHR43201:SF5">
    <property type="entry name" value="MEDIUM-CHAIN ACYL-COA LIGASE ACSF2, MITOCHONDRIAL"/>
    <property type="match status" value="1"/>
</dbReference>
<feature type="region of interest" description="Disordered" evidence="3">
    <location>
        <begin position="499"/>
        <end position="568"/>
    </location>
</feature>
<dbReference type="InterPro" id="IPR045851">
    <property type="entry name" value="AMP-bd_C_sf"/>
</dbReference>
<dbReference type="InterPro" id="IPR000873">
    <property type="entry name" value="AMP-dep_synth/lig_dom"/>
</dbReference>
<dbReference type="Pfam" id="PF00501">
    <property type="entry name" value="AMP-binding"/>
    <property type="match status" value="1"/>
</dbReference>
<feature type="domain" description="AMP-dependent synthetase/ligase" evidence="4">
    <location>
        <begin position="44"/>
        <end position="408"/>
    </location>
</feature>
<evidence type="ECO:0000259" key="5">
    <source>
        <dbReference type="Pfam" id="PF13193"/>
    </source>
</evidence>
<comment type="similarity">
    <text evidence="1">Belongs to the ATP-dependent AMP-binding enzyme family.</text>
</comment>
<evidence type="ECO:0000313" key="6">
    <source>
        <dbReference type="EMBL" id="RZT88950.1"/>
    </source>
</evidence>
<dbReference type="EMBL" id="SHKL01000001">
    <property type="protein sequence ID" value="RZT88950.1"/>
    <property type="molecule type" value="Genomic_DNA"/>
</dbReference>
<dbReference type="SUPFAM" id="SSF56801">
    <property type="entry name" value="Acetyl-CoA synthetase-like"/>
    <property type="match status" value="1"/>
</dbReference>
<evidence type="ECO:0000256" key="2">
    <source>
        <dbReference type="ARBA" id="ARBA00022598"/>
    </source>
</evidence>
<gene>
    <name evidence="6" type="ORF">EV383_5904</name>
</gene>
<reference evidence="6 7" key="1">
    <citation type="submission" date="2019-02" db="EMBL/GenBank/DDBJ databases">
        <title>Sequencing the genomes of 1000 actinobacteria strains.</title>
        <authorList>
            <person name="Klenk H.-P."/>
        </authorList>
    </citation>
    <scope>NUCLEOTIDE SEQUENCE [LARGE SCALE GENOMIC DNA]</scope>
    <source>
        <strain evidence="6 7">DSM 45779</strain>
    </source>
</reference>
<accession>A0A4V2FRL1</accession>
<evidence type="ECO:0000256" key="1">
    <source>
        <dbReference type="ARBA" id="ARBA00006432"/>
    </source>
</evidence>
<feature type="compositionally biased region" description="Low complexity" evidence="3">
    <location>
        <begin position="552"/>
        <end position="568"/>
    </location>
</feature>
<keyword evidence="7" id="KW-1185">Reference proteome</keyword>
<dbReference type="InterPro" id="IPR042099">
    <property type="entry name" value="ANL_N_sf"/>
</dbReference>
<feature type="compositionally biased region" description="Basic and acidic residues" evidence="3">
    <location>
        <begin position="187"/>
        <end position="196"/>
    </location>
</feature>
<dbReference type="Proteomes" id="UP000291591">
    <property type="component" value="Unassembled WGS sequence"/>
</dbReference>
<evidence type="ECO:0000256" key="3">
    <source>
        <dbReference type="SAM" id="MobiDB-lite"/>
    </source>
</evidence>
<comment type="caution">
    <text evidence="6">The sequence shown here is derived from an EMBL/GenBank/DDBJ whole genome shotgun (WGS) entry which is preliminary data.</text>
</comment>
<dbReference type="PROSITE" id="PS00455">
    <property type="entry name" value="AMP_BINDING"/>
    <property type="match status" value="1"/>
</dbReference>
<name>A0A4V2FRL1_PSEST</name>
<feature type="domain" description="AMP-binding enzyme C-terminal" evidence="5">
    <location>
        <begin position="466"/>
        <end position="504"/>
    </location>
</feature>
<dbReference type="Pfam" id="PF13193">
    <property type="entry name" value="AMP-binding_C"/>
    <property type="match status" value="1"/>
</dbReference>
<evidence type="ECO:0000259" key="4">
    <source>
        <dbReference type="Pfam" id="PF00501"/>
    </source>
</evidence>
<evidence type="ECO:0000313" key="7">
    <source>
        <dbReference type="Proteomes" id="UP000291591"/>
    </source>
</evidence>
<keyword evidence="2 6" id="KW-0436">Ligase</keyword>
<dbReference type="Gene3D" id="3.30.300.30">
    <property type="match status" value="1"/>
</dbReference>
<protein>
    <submittedName>
        <fullName evidence="6">Cyclohexanecarboxylate-CoA ligase</fullName>
    </submittedName>
</protein>
<organism evidence="6 7">
    <name type="scientific">Pseudonocardia sediminis</name>
    <dbReference type="NCBI Taxonomy" id="1397368"/>
    <lineage>
        <taxon>Bacteria</taxon>
        <taxon>Bacillati</taxon>
        <taxon>Actinomycetota</taxon>
        <taxon>Actinomycetes</taxon>
        <taxon>Pseudonocardiales</taxon>
        <taxon>Pseudonocardiaceae</taxon>
        <taxon>Pseudonocardia</taxon>
    </lineage>
</organism>
<proteinExistence type="inferred from homology"/>
<dbReference type="AlphaFoldDB" id="A0A4V2FRL1"/>